<comment type="similarity">
    <text evidence="8">Belongs to the aspartate/glutamate racemases family.</text>
</comment>
<feature type="active site" description="Proton donor/acceptor" evidence="8">
    <location>
        <position position="73"/>
    </location>
</feature>
<dbReference type="InterPro" id="IPR004391">
    <property type="entry name" value="Glu_race"/>
</dbReference>
<dbReference type="GO" id="GO:0008881">
    <property type="term" value="F:glutamate racemase activity"/>
    <property type="evidence" value="ECO:0007669"/>
    <property type="project" value="UniProtKB-UniRule"/>
</dbReference>
<dbReference type="Proteomes" id="UP000252355">
    <property type="component" value="Unassembled WGS sequence"/>
</dbReference>
<comment type="caution">
    <text evidence="9">The sequence shown here is derived from an EMBL/GenBank/DDBJ whole genome shotgun (WGS) entry which is preliminary data.</text>
</comment>
<dbReference type="Pfam" id="PF01177">
    <property type="entry name" value="Asp_Glu_race"/>
    <property type="match status" value="1"/>
</dbReference>
<dbReference type="GO" id="GO:0008360">
    <property type="term" value="P:regulation of cell shape"/>
    <property type="evidence" value="ECO:0007669"/>
    <property type="project" value="UniProtKB-KW"/>
</dbReference>
<reference evidence="9 10" key="1">
    <citation type="submission" date="2018-05" db="EMBL/GenBank/DDBJ databases">
        <title>A metagenomic window into the 2 km-deep terrestrial subsurface aquifer revealed taxonomically and functionally diverse microbial community comprising novel uncultured bacterial lineages.</title>
        <authorList>
            <person name="Kadnikov V.V."/>
            <person name="Mardanov A.V."/>
            <person name="Beletsky A.V."/>
            <person name="Banks D."/>
            <person name="Pimenov N.V."/>
            <person name="Frank Y.A."/>
            <person name="Karnachuk O.V."/>
            <person name="Ravin N.V."/>
        </authorList>
    </citation>
    <scope>NUCLEOTIDE SEQUENCE [LARGE SCALE GENOMIC DNA]</scope>
    <source>
        <strain evidence="9">BY5</strain>
    </source>
</reference>
<keyword evidence="4 8" id="KW-0573">Peptidoglycan synthesis</keyword>
<keyword evidence="6 8" id="KW-0961">Cell wall biogenesis/degradation</keyword>
<feature type="active site" description="Proton donor/acceptor" evidence="8">
    <location>
        <position position="184"/>
    </location>
</feature>
<feature type="binding site" evidence="8">
    <location>
        <begin position="185"/>
        <end position="186"/>
    </location>
    <ligand>
        <name>substrate</name>
    </ligand>
</feature>
<dbReference type="PROSITE" id="PS00924">
    <property type="entry name" value="ASP_GLU_RACEMASE_2"/>
    <property type="match status" value="1"/>
</dbReference>
<dbReference type="UniPathway" id="UPA00219"/>
<dbReference type="EMBL" id="QOQW01000008">
    <property type="protein sequence ID" value="RCK80127.1"/>
    <property type="molecule type" value="Genomic_DNA"/>
</dbReference>
<proteinExistence type="inferred from homology"/>
<comment type="function">
    <text evidence="8">Provides the (R)-glutamate required for cell wall biosynthesis.</text>
</comment>
<keyword evidence="5 8" id="KW-0413">Isomerase</keyword>
<dbReference type="InterPro" id="IPR015942">
    <property type="entry name" value="Asp/Glu/hydantoin_racemase"/>
</dbReference>
<dbReference type="PROSITE" id="PS00923">
    <property type="entry name" value="ASP_GLU_RACEMASE_1"/>
    <property type="match status" value="1"/>
</dbReference>
<evidence type="ECO:0000313" key="9">
    <source>
        <dbReference type="EMBL" id="RCK80127.1"/>
    </source>
</evidence>
<evidence type="ECO:0000256" key="5">
    <source>
        <dbReference type="ARBA" id="ARBA00023235"/>
    </source>
</evidence>
<dbReference type="Gene3D" id="3.40.50.1860">
    <property type="match status" value="2"/>
</dbReference>
<keyword evidence="3 8" id="KW-0133">Cell shape</keyword>
<comment type="pathway">
    <text evidence="8">Cell wall biogenesis; peptidoglycan biosynthesis.</text>
</comment>
<dbReference type="GO" id="GO:0009252">
    <property type="term" value="P:peptidoglycan biosynthetic process"/>
    <property type="evidence" value="ECO:0007669"/>
    <property type="project" value="UniProtKB-UniRule"/>
</dbReference>
<dbReference type="GO" id="GO:0071555">
    <property type="term" value="P:cell wall organization"/>
    <property type="evidence" value="ECO:0007669"/>
    <property type="project" value="UniProtKB-KW"/>
</dbReference>
<dbReference type="InterPro" id="IPR033134">
    <property type="entry name" value="Asp/Glu_racemase_AS_2"/>
</dbReference>
<feature type="binding site" evidence="8">
    <location>
        <begin position="10"/>
        <end position="11"/>
    </location>
    <ligand>
        <name>substrate</name>
    </ligand>
</feature>
<dbReference type="FunFam" id="3.40.50.1860:FF:000002">
    <property type="entry name" value="Glutamate racemase"/>
    <property type="match status" value="1"/>
</dbReference>
<dbReference type="InterPro" id="IPR001920">
    <property type="entry name" value="Asp/Glu_race"/>
</dbReference>
<name>A0A367ZQK7_9BACT</name>
<dbReference type="InterPro" id="IPR018187">
    <property type="entry name" value="Asp/Glu_racemase_AS_1"/>
</dbReference>
<dbReference type="EC" id="5.1.1.3" evidence="2 8"/>
<comment type="catalytic activity">
    <reaction evidence="1 8">
        <text>L-glutamate = D-glutamate</text>
        <dbReference type="Rhea" id="RHEA:12813"/>
        <dbReference type="ChEBI" id="CHEBI:29985"/>
        <dbReference type="ChEBI" id="CHEBI:29986"/>
        <dbReference type="EC" id="5.1.1.3"/>
    </reaction>
</comment>
<dbReference type="PANTHER" id="PTHR21198">
    <property type="entry name" value="GLUTAMATE RACEMASE"/>
    <property type="match status" value="1"/>
</dbReference>
<evidence type="ECO:0000256" key="3">
    <source>
        <dbReference type="ARBA" id="ARBA00022960"/>
    </source>
</evidence>
<evidence type="ECO:0000256" key="7">
    <source>
        <dbReference type="ARBA" id="ARBA00070053"/>
    </source>
</evidence>
<feature type="binding site" evidence="8">
    <location>
        <begin position="74"/>
        <end position="75"/>
    </location>
    <ligand>
        <name>substrate</name>
    </ligand>
</feature>
<sequence length="279" mass="30720">MNERPIGVFDSGVGGLTVVKEIRAALPHEDIIYFGDTARVPYGSKSVPVIRRFALEITRFLESQRVKMVVVACNTASALALDFLRRQTGLPVIGVIDPGVRAALRSPAVKRVGVIGTRATIRSEAYQKRLQRLRQDCRVIAKACPLLVPIVEENLVGSAIARQALEMYLDEFRAEPPDALILACTHYPLLKQAIRELLGPGLALIDSAEETAREVVEVLAARRIEGPRDRPGTEEFYVSDSPEVFRQVGEPFLGRPMGAVFEEHVWKRDLGLGPDGTPC</sequence>
<dbReference type="NCBIfam" id="TIGR00067">
    <property type="entry name" value="glut_race"/>
    <property type="match status" value="1"/>
</dbReference>
<evidence type="ECO:0000256" key="4">
    <source>
        <dbReference type="ARBA" id="ARBA00022984"/>
    </source>
</evidence>
<dbReference type="SUPFAM" id="SSF53681">
    <property type="entry name" value="Aspartate/glutamate racemase"/>
    <property type="match status" value="2"/>
</dbReference>
<evidence type="ECO:0000313" key="10">
    <source>
        <dbReference type="Proteomes" id="UP000252355"/>
    </source>
</evidence>
<evidence type="ECO:0000256" key="2">
    <source>
        <dbReference type="ARBA" id="ARBA00013090"/>
    </source>
</evidence>
<evidence type="ECO:0000256" key="1">
    <source>
        <dbReference type="ARBA" id="ARBA00001602"/>
    </source>
</evidence>
<protein>
    <recommendedName>
        <fullName evidence="7 8">Glutamate racemase</fullName>
        <ecNumber evidence="2 8">5.1.1.3</ecNumber>
    </recommendedName>
</protein>
<dbReference type="AlphaFoldDB" id="A0A367ZQK7"/>
<organism evidence="9 10">
    <name type="scientific">Candidatus Ozemobacter sibiricus</name>
    <dbReference type="NCBI Taxonomy" id="2268124"/>
    <lineage>
        <taxon>Bacteria</taxon>
        <taxon>Candidatus Ozemobacteria</taxon>
        <taxon>Candidatus Ozemobacterales</taxon>
        <taxon>Candidatus Ozemobacteraceae</taxon>
        <taxon>Candidatus Ozemobacter</taxon>
    </lineage>
</organism>
<gene>
    <name evidence="8" type="primary">murI</name>
    <name evidence="9" type="ORF">OZSIB_3631</name>
</gene>
<evidence type="ECO:0000256" key="8">
    <source>
        <dbReference type="HAMAP-Rule" id="MF_00258"/>
    </source>
</evidence>
<accession>A0A367ZQK7</accession>
<dbReference type="PANTHER" id="PTHR21198:SF2">
    <property type="entry name" value="GLUTAMATE RACEMASE"/>
    <property type="match status" value="1"/>
</dbReference>
<feature type="binding site" evidence="8">
    <location>
        <begin position="42"/>
        <end position="43"/>
    </location>
    <ligand>
        <name>substrate</name>
    </ligand>
</feature>
<dbReference type="HAMAP" id="MF_00258">
    <property type="entry name" value="Glu_racemase"/>
    <property type="match status" value="1"/>
</dbReference>
<evidence type="ECO:0000256" key="6">
    <source>
        <dbReference type="ARBA" id="ARBA00023316"/>
    </source>
</evidence>